<dbReference type="EMBL" id="LR743598">
    <property type="protein sequence ID" value="CAA2628541.1"/>
    <property type="molecule type" value="Genomic_DNA"/>
</dbReference>
<dbReference type="EMBL" id="CACRZD030000011">
    <property type="protein sequence ID" value="CAA6667788.1"/>
    <property type="molecule type" value="Genomic_DNA"/>
</dbReference>
<accession>A0A7I8JC81</accession>
<protein>
    <submittedName>
        <fullName evidence="2">Uncharacterized protein</fullName>
    </submittedName>
</protein>
<name>A0A7I8JC81_SPIIN</name>
<dbReference type="AlphaFoldDB" id="A0A7I8JC81"/>
<sequence>MKKTTRHQSSSSTRQPLKLRESVGEMAGDEVKIKIDKFDRRDLELLKIQIENYPFYKKLHLVPCDLKLG</sequence>
<proteinExistence type="predicted"/>
<reference evidence="2 3" key="1">
    <citation type="submission" date="2019-12" db="EMBL/GenBank/DDBJ databases">
        <authorList>
            <person name="Scholz U."/>
            <person name="Mascher M."/>
            <person name="Fiebig A."/>
        </authorList>
    </citation>
    <scope>NUCLEOTIDE SEQUENCE</scope>
</reference>
<evidence type="ECO:0000256" key="1">
    <source>
        <dbReference type="SAM" id="MobiDB-lite"/>
    </source>
</evidence>
<gene>
    <name evidence="2" type="ORF">SI7747_11014182</name>
</gene>
<evidence type="ECO:0000313" key="2">
    <source>
        <dbReference type="EMBL" id="CAA2628541.1"/>
    </source>
</evidence>
<keyword evidence="3" id="KW-1185">Reference proteome</keyword>
<organism evidence="2">
    <name type="scientific">Spirodela intermedia</name>
    <name type="common">Intermediate duckweed</name>
    <dbReference type="NCBI Taxonomy" id="51605"/>
    <lineage>
        <taxon>Eukaryota</taxon>
        <taxon>Viridiplantae</taxon>
        <taxon>Streptophyta</taxon>
        <taxon>Embryophyta</taxon>
        <taxon>Tracheophyta</taxon>
        <taxon>Spermatophyta</taxon>
        <taxon>Magnoliopsida</taxon>
        <taxon>Liliopsida</taxon>
        <taxon>Araceae</taxon>
        <taxon>Lemnoideae</taxon>
        <taxon>Spirodela</taxon>
    </lineage>
</organism>
<evidence type="ECO:0000313" key="3">
    <source>
        <dbReference type="Proteomes" id="UP001189122"/>
    </source>
</evidence>
<feature type="region of interest" description="Disordered" evidence="1">
    <location>
        <begin position="1"/>
        <end position="21"/>
    </location>
</feature>
<dbReference type="Proteomes" id="UP001189122">
    <property type="component" value="Unassembled WGS sequence"/>
</dbReference>